<dbReference type="AlphaFoldDB" id="A0A433T0E9"/>
<evidence type="ECO:0000313" key="2">
    <source>
        <dbReference type="Proteomes" id="UP000271974"/>
    </source>
</evidence>
<name>A0A433T0E9_ELYCH</name>
<accession>A0A433T0E9</accession>
<protein>
    <submittedName>
        <fullName evidence="1">Uncharacterized protein</fullName>
    </submittedName>
</protein>
<organism evidence="1 2">
    <name type="scientific">Elysia chlorotica</name>
    <name type="common">Eastern emerald elysia</name>
    <name type="synonym">Sea slug</name>
    <dbReference type="NCBI Taxonomy" id="188477"/>
    <lineage>
        <taxon>Eukaryota</taxon>
        <taxon>Metazoa</taxon>
        <taxon>Spiralia</taxon>
        <taxon>Lophotrochozoa</taxon>
        <taxon>Mollusca</taxon>
        <taxon>Gastropoda</taxon>
        <taxon>Heterobranchia</taxon>
        <taxon>Euthyneura</taxon>
        <taxon>Panpulmonata</taxon>
        <taxon>Sacoglossa</taxon>
        <taxon>Placobranchoidea</taxon>
        <taxon>Plakobranchidae</taxon>
        <taxon>Elysia</taxon>
    </lineage>
</organism>
<evidence type="ECO:0000313" key="1">
    <source>
        <dbReference type="EMBL" id="RUS75007.1"/>
    </source>
</evidence>
<dbReference type="EMBL" id="RQTK01000778">
    <property type="protein sequence ID" value="RUS75007.1"/>
    <property type="molecule type" value="Genomic_DNA"/>
</dbReference>
<keyword evidence="2" id="KW-1185">Reference proteome</keyword>
<reference evidence="1 2" key="1">
    <citation type="submission" date="2019-01" db="EMBL/GenBank/DDBJ databases">
        <title>A draft genome assembly of the solar-powered sea slug Elysia chlorotica.</title>
        <authorList>
            <person name="Cai H."/>
            <person name="Li Q."/>
            <person name="Fang X."/>
            <person name="Li J."/>
            <person name="Curtis N.E."/>
            <person name="Altenburger A."/>
            <person name="Shibata T."/>
            <person name="Feng M."/>
            <person name="Maeda T."/>
            <person name="Schwartz J.A."/>
            <person name="Shigenobu S."/>
            <person name="Lundholm N."/>
            <person name="Nishiyama T."/>
            <person name="Yang H."/>
            <person name="Hasebe M."/>
            <person name="Li S."/>
            <person name="Pierce S.K."/>
            <person name="Wang J."/>
        </authorList>
    </citation>
    <scope>NUCLEOTIDE SEQUENCE [LARGE SCALE GENOMIC DNA]</scope>
    <source>
        <strain evidence="1">EC2010</strain>
        <tissue evidence="1">Whole organism of an adult</tissue>
    </source>
</reference>
<sequence>MMLLPRWWEGDSDASSPNHCTKLGKWIKRLEDADQAKMLLQRSAVASPSSCQMVVEEGAGESTLQQIVQSLLEMPQLDSDIVNAADGKPATLVSQYASLCQLLPLISTRL</sequence>
<comment type="caution">
    <text evidence="1">The sequence shown here is derived from an EMBL/GenBank/DDBJ whole genome shotgun (WGS) entry which is preliminary data.</text>
</comment>
<feature type="non-terminal residue" evidence="1">
    <location>
        <position position="110"/>
    </location>
</feature>
<dbReference type="Proteomes" id="UP000271974">
    <property type="component" value="Unassembled WGS sequence"/>
</dbReference>
<proteinExistence type="predicted"/>
<gene>
    <name evidence="1" type="ORF">EGW08_017230</name>
</gene>